<dbReference type="RefSeq" id="WP_120467738.1">
    <property type="nucleotide sequence ID" value="NZ_CATAJS010000005.1"/>
</dbReference>
<gene>
    <name evidence="2" type="ORF">D7V94_05910</name>
</gene>
<keyword evidence="3" id="KW-1185">Reference proteome</keyword>
<feature type="transmembrane region" description="Helical" evidence="1">
    <location>
        <begin position="118"/>
        <end position="138"/>
    </location>
</feature>
<protein>
    <submittedName>
        <fullName evidence="2">ABC-2 transporter permease</fullName>
    </submittedName>
</protein>
<evidence type="ECO:0000256" key="1">
    <source>
        <dbReference type="SAM" id="Phobius"/>
    </source>
</evidence>
<comment type="caution">
    <text evidence="2">The sequence shown here is derived from an EMBL/GenBank/DDBJ whole genome shotgun (WGS) entry which is preliminary data.</text>
</comment>
<keyword evidence="1" id="KW-0472">Membrane</keyword>
<dbReference type="EMBL" id="RAYQ01000004">
    <property type="protein sequence ID" value="RKI92846.1"/>
    <property type="molecule type" value="Genomic_DNA"/>
</dbReference>
<dbReference type="InterPro" id="IPR025699">
    <property type="entry name" value="ABC2_memb-like"/>
</dbReference>
<feature type="transmembrane region" description="Helical" evidence="1">
    <location>
        <begin position="20"/>
        <end position="45"/>
    </location>
</feature>
<dbReference type="AlphaFoldDB" id="A0A3A9B096"/>
<evidence type="ECO:0000313" key="3">
    <source>
        <dbReference type="Proteomes" id="UP000280696"/>
    </source>
</evidence>
<dbReference type="Proteomes" id="UP000280696">
    <property type="component" value="Unassembled WGS sequence"/>
</dbReference>
<feature type="transmembrane region" description="Helical" evidence="1">
    <location>
        <begin position="185"/>
        <end position="204"/>
    </location>
</feature>
<dbReference type="OrthoDB" id="1655186at2"/>
<proteinExistence type="predicted"/>
<accession>A0A3A9B096</accession>
<feature type="transmembrane region" description="Helical" evidence="1">
    <location>
        <begin position="82"/>
        <end position="106"/>
    </location>
</feature>
<organism evidence="2 3">
    <name type="scientific">Parablautia intestinalis</name>
    <dbReference type="NCBI Taxonomy" id="2320100"/>
    <lineage>
        <taxon>Bacteria</taxon>
        <taxon>Bacillati</taxon>
        <taxon>Bacillota</taxon>
        <taxon>Clostridia</taxon>
        <taxon>Lachnospirales</taxon>
        <taxon>Lachnospiraceae</taxon>
        <taxon>Parablautia</taxon>
    </lineage>
</organism>
<feature type="transmembrane region" description="Helical" evidence="1">
    <location>
        <begin position="147"/>
        <end position="165"/>
    </location>
</feature>
<evidence type="ECO:0000313" key="2">
    <source>
        <dbReference type="EMBL" id="RKI92846.1"/>
    </source>
</evidence>
<keyword evidence="1" id="KW-1133">Transmembrane helix</keyword>
<name>A0A3A9B096_9FIRM</name>
<keyword evidence="1" id="KW-0812">Transmembrane</keyword>
<reference evidence="2 3" key="1">
    <citation type="submission" date="2018-09" db="EMBL/GenBank/DDBJ databases">
        <title>Murine metabolic-syndrome-specific gut microbial biobank.</title>
        <authorList>
            <person name="Liu C."/>
        </authorList>
    </citation>
    <scope>NUCLEOTIDE SEQUENCE [LARGE SCALE GENOMIC DNA]</scope>
    <source>
        <strain evidence="2 3">0.1xD8-82</strain>
    </source>
</reference>
<sequence>MKGLILKDLYLLKSYGKQYILIFGAMFIYAMIMRSASFAVIYFVLMGSTAVLSSMSMDEAVSFHKFALTMPISLSTIIRSKYILFLITIGVGIIVGLLIKLFLFLVPFGMEDSFGREGFAATITVFVLSNSISMPAMFKLGVEKARYINICAMLAVAGLLVLSVAMGEKTGFSVNKIEEIFSANVFVVLCTVLSIISLAISYLVTVKIAKNKEW</sequence>
<dbReference type="Pfam" id="PF13346">
    <property type="entry name" value="ABC2_membrane_5"/>
    <property type="match status" value="1"/>
</dbReference>